<evidence type="ECO:0000313" key="2">
    <source>
        <dbReference type="EMBL" id="MCI33335.1"/>
    </source>
</evidence>
<proteinExistence type="predicted"/>
<feature type="non-terminal residue" evidence="2">
    <location>
        <position position="1"/>
    </location>
</feature>
<evidence type="ECO:0000256" key="1">
    <source>
        <dbReference type="SAM" id="Phobius"/>
    </source>
</evidence>
<dbReference type="EMBL" id="LXQA010203552">
    <property type="protein sequence ID" value="MCI33335.1"/>
    <property type="molecule type" value="Genomic_DNA"/>
</dbReference>
<protein>
    <submittedName>
        <fullName evidence="2">MATE efflux family protein 4 chloroplastic-like</fullName>
    </submittedName>
</protein>
<keyword evidence="1" id="KW-1133">Transmembrane helix</keyword>
<comment type="caution">
    <text evidence="2">The sequence shown here is derived from an EMBL/GenBank/DDBJ whole genome shotgun (WGS) entry which is preliminary data.</text>
</comment>
<dbReference type="AlphaFoldDB" id="A0A392RCN0"/>
<keyword evidence="3" id="KW-1185">Reference proteome</keyword>
<accession>A0A392RCN0</accession>
<sequence length="67" mass="7305">SILTIGAVFGLLFGIVATSVPWLFPYIFTPDQMVIHEMHRILIPFFLALLVTPATVGLEGTLLVCSC</sequence>
<reference evidence="2 3" key="1">
    <citation type="journal article" date="2018" name="Front. Plant Sci.">
        <title>Red Clover (Trifolium pratense) and Zigzag Clover (T. medium) - A Picture of Genomic Similarities and Differences.</title>
        <authorList>
            <person name="Dluhosova J."/>
            <person name="Istvanek J."/>
            <person name="Nedelnik J."/>
            <person name="Repkova J."/>
        </authorList>
    </citation>
    <scope>NUCLEOTIDE SEQUENCE [LARGE SCALE GENOMIC DNA]</scope>
    <source>
        <strain evidence="3">cv. 10/8</strain>
        <tissue evidence="2">Leaf</tissue>
    </source>
</reference>
<feature type="transmembrane region" description="Helical" evidence="1">
    <location>
        <begin position="41"/>
        <end position="65"/>
    </location>
</feature>
<keyword evidence="1" id="KW-0472">Membrane</keyword>
<keyword evidence="1" id="KW-0812">Transmembrane</keyword>
<organism evidence="2 3">
    <name type="scientific">Trifolium medium</name>
    <dbReference type="NCBI Taxonomy" id="97028"/>
    <lineage>
        <taxon>Eukaryota</taxon>
        <taxon>Viridiplantae</taxon>
        <taxon>Streptophyta</taxon>
        <taxon>Embryophyta</taxon>
        <taxon>Tracheophyta</taxon>
        <taxon>Spermatophyta</taxon>
        <taxon>Magnoliopsida</taxon>
        <taxon>eudicotyledons</taxon>
        <taxon>Gunneridae</taxon>
        <taxon>Pentapetalae</taxon>
        <taxon>rosids</taxon>
        <taxon>fabids</taxon>
        <taxon>Fabales</taxon>
        <taxon>Fabaceae</taxon>
        <taxon>Papilionoideae</taxon>
        <taxon>50 kb inversion clade</taxon>
        <taxon>NPAAA clade</taxon>
        <taxon>Hologalegina</taxon>
        <taxon>IRL clade</taxon>
        <taxon>Trifolieae</taxon>
        <taxon>Trifolium</taxon>
    </lineage>
</organism>
<dbReference type="Proteomes" id="UP000265520">
    <property type="component" value="Unassembled WGS sequence"/>
</dbReference>
<name>A0A392RCN0_9FABA</name>
<evidence type="ECO:0000313" key="3">
    <source>
        <dbReference type="Proteomes" id="UP000265520"/>
    </source>
</evidence>